<evidence type="ECO:0000313" key="4">
    <source>
        <dbReference type="Proteomes" id="UP000027439"/>
    </source>
</evidence>
<evidence type="ECO:0000313" key="5">
    <source>
        <dbReference type="Proteomes" id="UP000597138"/>
    </source>
</evidence>
<dbReference type="PANTHER" id="PTHR43312:SF1">
    <property type="entry name" value="NADP-DEPENDENT OXIDOREDUCTASE DOMAIN-CONTAINING PROTEIN"/>
    <property type="match status" value="1"/>
</dbReference>
<reference evidence="2" key="4">
    <citation type="submission" date="2024-05" db="EMBL/GenBank/DDBJ databases">
        <authorList>
            <person name="Sun Q."/>
            <person name="Zhou Y."/>
        </authorList>
    </citation>
    <scope>NUCLEOTIDE SEQUENCE</scope>
    <source>
        <strain evidence="2">CGMCC 1.11013</strain>
    </source>
</reference>
<accession>A0A069P308</accession>
<gene>
    <name evidence="3" type="ORF">BG57_02480</name>
    <name evidence="2" type="ORF">GCM10010985_17630</name>
</gene>
<dbReference type="Gene3D" id="3.20.20.100">
    <property type="entry name" value="NADP-dependent oxidoreductase domain"/>
    <property type="match status" value="1"/>
</dbReference>
<feature type="domain" description="NADP-dependent oxidoreductase" evidence="1">
    <location>
        <begin position="63"/>
        <end position="300"/>
    </location>
</feature>
<dbReference type="AlphaFoldDB" id="A0A069P308"/>
<dbReference type="OrthoDB" id="8563187at2"/>
<reference evidence="5" key="3">
    <citation type="journal article" date="2019" name="Int. J. Syst. Evol. Microbiol.">
        <title>The Global Catalogue of Microorganisms (GCM) 10K type strain sequencing project: providing services to taxonomists for standard genome sequencing and annotation.</title>
        <authorList>
            <consortium name="The Broad Institute Genomics Platform"/>
            <consortium name="The Broad Institute Genome Sequencing Center for Infectious Disease"/>
            <person name="Wu L."/>
            <person name="Ma J."/>
        </authorList>
    </citation>
    <scope>NUCLEOTIDE SEQUENCE [LARGE SCALE GENOMIC DNA]</scope>
    <source>
        <strain evidence="5">CGMCC 1.11013</strain>
    </source>
</reference>
<name>A0A069P308_9BURK</name>
<dbReference type="STRING" id="1071679.BG57_02480"/>
<dbReference type="Proteomes" id="UP000597138">
    <property type="component" value="Unassembled WGS sequence"/>
</dbReference>
<reference evidence="2" key="1">
    <citation type="journal article" date="2014" name="Int. J. Syst. Evol. Microbiol.">
        <title>Complete genome of a new Firmicutes species belonging to the dominant human colonic microbiota ('Ruminococcus bicirculans') reveals two chromosomes and a selective capacity to utilize plant glucans.</title>
        <authorList>
            <consortium name="NISC Comparative Sequencing Program"/>
            <person name="Wegmann U."/>
            <person name="Louis P."/>
            <person name="Goesmann A."/>
            <person name="Henrissat B."/>
            <person name="Duncan S.H."/>
            <person name="Flint H.J."/>
        </authorList>
    </citation>
    <scope>NUCLEOTIDE SEQUENCE</scope>
    <source>
        <strain evidence="2">CGMCC 1.11013</strain>
    </source>
</reference>
<sequence length="318" mass="34354">MSRAAKPTACNRTQAARRGFLRTATGAALYAQLPRLSPAASAELSPMHKRPIPSTGEALPIVGCGTWRTFDVGDDPARRAELAAVLRVLFAAGGSVIDSSPMYGTSEAVAGALLTELYARDKAFIATKVWTEGREEGIAQMRQSMQRLAAPRIDLMQIHNLLDWRTQLATLRDWKAAGHIRYIGVTHYTSSAFPQVEAVLRSERVDFVQINYAANDRDAEARLLPLAAERGVAVIVNQPFGGGSLLSSLRGRPLPPFAAELGCTSWAQLLLKFVLGHPAVTCVIPGTGRREYMIDNVHAGIGVYPDAGLRERIAQAVA</sequence>
<dbReference type="InterPro" id="IPR006311">
    <property type="entry name" value="TAT_signal"/>
</dbReference>
<dbReference type="eggNOG" id="COG0656">
    <property type="taxonomic scope" value="Bacteria"/>
</dbReference>
<proteinExistence type="predicted"/>
<keyword evidence="5" id="KW-1185">Reference proteome</keyword>
<dbReference type="PANTHER" id="PTHR43312">
    <property type="entry name" value="D-THREO-ALDOSE 1-DEHYDROGENASE"/>
    <property type="match status" value="1"/>
</dbReference>
<dbReference type="InterPro" id="IPR053135">
    <property type="entry name" value="AKR2_Oxidoreductase"/>
</dbReference>
<evidence type="ECO:0000313" key="2">
    <source>
        <dbReference type="EMBL" id="GGD64035.1"/>
    </source>
</evidence>
<dbReference type="EMBL" id="JFHE01000010">
    <property type="protein sequence ID" value="KDR34837.1"/>
    <property type="molecule type" value="Genomic_DNA"/>
</dbReference>
<dbReference type="SUPFAM" id="SSF51430">
    <property type="entry name" value="NAD(P)-linked oxidoreductase"/>
    <property type="match status" value="1"/>
</dbReference>
<organism evidence="3 4">
    <name type="scientific">Caballeronia grimmiae</name>
    <dbReference type="NCBI Taxonomy" id="1071679"/>
    <lineage>
        <taxon>Bacteria</taxon>
        <taxon>Pseudomonadati</taxon>
        <taxon>Pseudomonadota</taxon>
        <taxon>Betaproteobacteria</taxon>
        <taxon>Burkholderiales</taxon>
        <taxon>Burkholderiaceae</taxon>
        <taxon>Caballeronia</taxon>
    </lineage>
</organism>
<reference evidence="3 4" key="2">
    <citation type="submission" date="2014-03" db="EMBL/GenBank/DDBJ databases">
        <title>Draft Genome Sequences of Four Burkholderia Strains.</title>
        <authorList>
            <person name="Liu X.Y."/>
            <person name="Li C.X."/>
            <person name="Xu J.H."/>
        </authorList>
    </citation>
    <scope>NUCLEOTIDE SEQUENCE [LARGE SCALE GENOMIC DNA]</scope>
    <source>
        <strain evidence="3 4">R27</strain>
    </source>
</reference>
<dbReference type="RefSeq" id="WP_052005789.1">
    <property type="nucleotide sequence ID" value="NZ_BMEG01000002.1"/>
</dbReference>
<dbReference type="CDD" id="cd19095">
    <property type="entry name" value="AKR_PA4992-like"/>
    <property type="match status" value="1"/>
</dbReference>
<dbReference type="Pfam" id="PF00248">
    <property type="entry name" value="Aldo_ket_red"/>
    <property type="match status" value="1"/>
</dbReference>
<evidence type="ECO:0000313" key="3">
    <source>
        <dbReference type="EMBL" id="KDR34837.1"/>
    </source>
</evidence>
<protein>
    <submittedName>
        <fullName evidence="3">Aldo/keto reductase</fullName>
    </submittedName>
</protein>
<evidence type="ECO:0000259" key="1">
    <source>
        <dbReference type="Pfam" id="PF00248"/>
    </source>
</evidence>
<dbReference type="PROSITE" id="PS51318">
    <property type="entry name" value="TAT"/>
    <property type="match status" value="1"/>
</dbReference>
<dbReference type="InterPro" id="IPR036812">
    <property type="entry name" value="NAD(P)_OxRdtase_dom_sf"/>
</dbReference>
<comment type="caution">
    <text evidence="3">The sequence shown here is derived from an EMBL/GenBank/DDBJ whole genome shotgun (WGS) entry which is preliminary data.</text>
</comment>
<dbReference type="EMBL" id="BMEG01000002">
    <property type="protein sequence ID" value="GGD64035.1"/>
    <property type="molecule type" value="Genomic_DNA"/>
</dbReference>
<dbReference type="Proteomes" id="UP000027439">
    <property type="component" value="Unassembled WGS sequence"/>
</dbReference>
<dbReference type="InterPro" id="IPR023210">
    <property type="entry name" value="NADP_OxRdtase_dom"/>
</dbReference>